<evidence type="ECO:0000313" key="3">
    <source>
        <dbReference type="Proteomes" id="UP001623661"/>
    </source>
</evidence>
<reference evidence="2 3" key="1">
    <citation type="submission" date="2024-11" db="EMBL/GenBank/DDBJ databases">
        <authorList>
            <person name="Heng Y.C."/>
            <person name="Lim A.C.H."/>
            <person name="Lee J.K.Y."/>
            <person name="Kittelmann S."/>
        </authorList>
    </citation>
    <scope>NUCLEOTIDE SEQUENCE [LARGE SCALE GENOMIC DNA]</scope>
    <source>
        <strain evidence="2 3">WILCCON 0202</strain>
    </source>
</reference>
<protein>
    <submittedName>
        <fullName evidence="2">Stage II sporulation protein R</fullName>
    </submittedName>
</protein>
<feature type="region of interest" description="Disordered" evidence="1">
    <location>
        <begin position="189"/>
        <end position="221"/>
    </location>
</feature>
<keyword evidence="3" id="KW-1185">Reference proteome</keyword>
<sequence length="244" mass="27857">MKKFICVVICLFIGYSIFWSGFSVKGLKANNVNSMSLQNSIENKIIRFHVIANSDKAEDQALKLKVRDKVLEYIAPKLKTSKSIEESRQILMQNDTNIQKIADKVIKDNGYSYKSVTMLSKEDFPVKTYGNITLPQGEYEAYRIIIGNGSGQNWWCVMFPPLCFIDITKGEVSYKETEKAMKEVLSQNEYEEVDNTNSLSKDGKEEKNTNKDLGKANTENAGKDTTEKLEIRFKILDELKKLFS</sequence>
<evidence type="ECO:0000313" key="2">
    <source>
        <dbReference type="EMBL" id="MFL0267173.1"/>
    </source>
</evidence>
<dbReference type="Pfam" id="PF09551">
    <property type="entry name" value="Spore_II_R"/>
    <property type="match status" value="1"/>
</dbReference>
<comment type="caution">
    <text evidence="2">The sequence shown here is derived from an EMBL/GenBank/DDBJ whole genome shotgun (WGS) entry which is preliminary data.</text>
</comment>
<feature type="compositionally biased region" description="Basic and acidic residues" evidence="1">
    <location>
        <begin position="201"/>
        <end position="214"/>
    </location>
</feature>
<accession>A0ABW8TRA6</accession>
<evidence type="ECO:0000256" key="1">
    <source>
        <dbReference type="SAM" id="MobiDB-lite"/>
    </source>
</evidence>
<organism evidence="2 3">
    <name type="scientific">Candidatus Clostridium radicumherbarum</name>
    <dbReference type="NCBI Taxonomy" id="3381662"/>
    <lineage>
        <taxon>Bacteria</taxon>
        <taxon>Bacillati</taxon>
        <taxon>Bacillota</taxon>
        <taxon>Clostridia</taxon>
        <taxon>Eubacteriales</taxon>
        <taxon>Clostridiaceae</taxon>
        <taxon>Clostridium</taxon>
    </lineage>
</organism>
<dbReference type="NCBIfam" id="TIGR02837">
    <property type="entry name" value="spore_II_R"/>
    <property type="match status" value="1"/>
</dbReference>
<dbReference type="EMBL" id="JBJHZY010000001">
    <property type="protein sequence ID" value="MFL0267173.1"/>
    <property type="molecule type" value="Genomic_DNA"/>
</dbReference>
<gene>
    <name evidence="2" type="primary">spoIIR</name>
    <name evidence="2" type="ORF">ACJDUH_03575</name>
</gene>
<name>A0ABW8TRA6_9CLOT</name>
<dbReference type="RefSeq" id="WP_406763781.1">
    <property type="nucleotide sequence ID" value="NZ_JBJHZY010000001.1"/>
</dbReference>
<proteinExistence type="predicted"/>
<dbReference type="Proteomes" id="UP001623661">
    <property type="component" value="Unassembled WGS sequence"/>
</dbReference>
<dbReference type="InterPro" id="IPR014202">
    <property type="entry name" value="Spore_II_R"/>
</dbReference>